<feature type="transmembrane region" description="Helical" evidence="1">
    <location>
        <begin position="401"/>
        <end position="419"/>
    </location>
</feature>
<reference evidence="2" key="1">
    <citation type="submission" date="2019-11" db="EMBL/GenBank/DDBJ databases">
        <authorList>
            <person name="Feng L."/>
        </authorList>
    </citation>
    <scope>NUCLEOTIDE SEQUENCE</scope>
    <source>
        <strain evidence="2">VrattiLFYP33</strain>
    </source>
</reference>
<feature type="transmembrane region" description="Helical" evidence="1">
    <location>
        <begin position="163"/>
        <end position="190"/>
    </location>
</feature>
<feature type="transmembrane region" description="Helical" evidence="1">
    <location>
        <begin position="280"/>
        <end position="301"/>
    </location>
</feature>
<dbReference type="RefSeq" id="WP_156704834.1">
    <property type="nucleotide sequence ID" value="NZ_CACRUX010000049.1"/>
</dbReference>
<feature type="transmembrane region" description="Helical" evidence="1">
    <location>
        <begin position="313"/>
        <end position="332"/>
    </location>
</feature>
<name>A0A6N3C0M3_9FIRM</name>
<feature type="transmembrane region" description="Helical" evidence="1">
    <location>
        <begin position="52"/>
        <end position="74"/>
    </location>
</feature>
<evidence type="ECO:0000256" key="1">
    <source>
        <dbReference type="SAM" id="Phobius"/>
    </source>
</evidence>
<feature type="transmembrane region" description="Helical" evidence="1">
    <location>
        <begin position="95"/>
        <end position="117"/>
    </location>
</feature>
<keyword evidence="1" id="KW-0812">Transmembrane</keyword>
<feature type="transmembrane region" description="Helical" evidence="1">
    <location>
        <begin position="338"/>
        <end position="355"/>
    </location>
</feature>
<feature type="transmembrane region" description="Helical" evidence="1">
    <location>
        <begin position="234"/>
        <end position="260"/>
    </location>
</feature>
<sequence length="420" mass="43921">MLTAQIIMLLTLLVMILGRAPLYITATIGSTLAAIAAGFPLIGKDPNSIGKLLVSAMNPVIIDMLGVLLFIGIMQKTGFLNVIIYKIMEVGKQKGGAPGIATAAGLAAALLGALTAFTQPVITATIAGPAATRLGLHPNKTSAIISMANTVANSCGFTHPTMLAILGLTGVSFGLINVWGFVGSIGIYVFAYWRAKREMIAEGHYVCDNANNSDTEVFVLPDDAPSFTKAVFPFLALCIAFFMGVPVFIVGFICSILVIIMAKYTLADGEKAMISGVTQIAIPIVAIISLMFMSVVINKIGLVSVLSEYLKPFLAIAPIQILFIISTIAGLITQSNAASAAIILPFVQILMGMNLDPMAISFAAIMGAAIMQLFLTGGALTALPVVAGVVPGTNQKLANKWERPALLVGIGVSFILSFII</sequence>
<protein>
    <submittedName>
        <fullName evidence="2">Uncharacterized protein</fullName>
    </submittedName>
</protein>
<dbReference type="EMBL" id="CACRUX010000049">
    <property type="protein sequence ID" value="VYU10440.1"/>
    <property type="molecule type" value="Genomic_DNA"/>
</dbReference>
<dbReference type="AlphaFoldDB" id="A0A6N3C0M3"/>
<evidence type="ECO:0000313" key="2">
    <source>
        <dbReference type="EMBL" id="VYU10440.1"/>
    </source>
</evidence>
<keyword evidence="1" id="KW-1133">Transmembrane helix</keyword>
<proteinExistence type="predicted"/>
<organism evidence="2">
    <name type="scientific">Veillonella ratti</name>
    <dbReference type="NCBI Taxonomy" id="103892"/>
    <lineage>
        <taxon>Bacteria</taxon>
        <taxon>Bacillati</taxon>
        <taxon>Bacillota</taxon>
        <taxon>Negativicutes</taxon>
        <taxon>Veillonellales</taxon>
        <taxon>Veillonellaceae</taxon>
        <taxon>Veillonella</taxon>
    </lineage>
</organism>
<feature type="transmembrane region" description="Helical" evidence="1">
    <location>
        <begin position="362"/>
        <end position="389"/>
    </location>
</feature>
<accession>A0A6N3C0M3</accession>
<keyword evidence="1" id="KW-0472">Membrane</keyword>
<gene>
    <name evidence="2" type="ORF">VRLFYP33_01259</name>
</gene>